<name>A0ABR3F184_9AGAR</name>
<evidence type="ECO:0000313" key="2">
    <source>
        <dbReference type="Proteomes" id="UP001465976"/>
    </source>
</evidence>
<dbReference type="EMBL" id="JBAHYK010001222">
    <property type="protein sequence ID" value="KAL0568961.1"/>
    <property type="molecule type" value="Genomic_DNA"/>
</dbReference>
<proteinExistence type="predicted"/>
<accession>A0ABR3F184</accession>
<keyword evidence="2" id="KW-1185">Reference proteome</keyword>
<reference evidence="1 2" key="1">
    <citation type="submission" date="2024-02" db="EMBL/GenBank/DDBJ databases">
        <title>A draft genome for the cacao thread blight pathogen Marasmius crinis-equi.</title>
        <authorList>
            <person name="Cohen S.P."/>
            <person name="Baruah I.K."/>
            <person name="Amoako-Attah I."/>
            <person name="Bukari Y."/>
            <person name="Meinhardt L.W."/>
            <person name="Bailey B.A."/>
        </authorList>
    </citation>
    <scope>NUCLEOTIDE SEQUENCE [LARGE SCALE GENOMIC DNA]</scope>
    <source>
        <strain evidence="1 2">GH-76</strain>
    </source>
</reference>
<organism evidence="1 2">
    <name type="scientific">Marasmius crinis-equi</name>
    <dbReference type="NCBI Taxonomy" id="585013"/>
    <lineage>
        <taxon>Eukaryota</taxon>
        <taxon>Fungi</taxon>
        <taxon>Dikarya</taxon>
        <taxon>Basidiomycota</taxon>
        <taxon>Agaricomycotina</taxon>
        <taxon>Agaricomycetes</taxon>
        <taxon>Agaricomycetidae</taxon>
        <taxon>Agaricales</taxon>
        <taxon>Marasmiineae</taxon>
        <taxon>Marasmiaceae</taxon>
        <taxon>Marasmius</taxon>
    </lineage>
</organism>
<sequence>MPTVILARTLPFHVVSSLGNIAIGQHLDNYGRHWGCRRRFFAFASPATPP</sequence>
<comment type="caution">
    <text evidence="1">The sequence shown here is derived from an EMBL/GenBank/DDBJ whole genome shotgun (WGS) entry which is preliminary data.</text>
</comment>
<evidence type="ECO:0000313" key="1">
    <source>
        <dbReference type="EMBL" id="KAL0568961.1"/>
    </source>
</evidence>
<protein>
    <submittedName>
        <fullName evidence="1">Uncharacterized protein</fullName>
    </submittedName>
</protein>
<gene>
    <name evidence="1" type="ORF">V5O48_013015</name>
</gene>
<dbReference type="Proteomes" id="UP001465976">
    <property type="component" value="Unassembled WGS sequence"/>
</dbReference>